<dbReference type="InterPro" id="IPR035897">
    <property type="entry name" value="Toll_tir_struct_dom_sf"/>
</dbReference>
<proteinExistence type="predicted"/>
<evidence type="ECO:0000259" key="1">
    <source>
        <dbReference type="PROSITE" id="PS50104"/>
    </source>
</evidence>
<accession>A0A0F8XJW3</accession>
<dbReference type="AlphaFoldDB" id="A0A0F8XJW3"/>
<gene>
    <name evidence="2" type="ORF">LCGC14_2936450</name>
</gene>
<dbReference type="Pfam" id="PF13676">
    <property type="entry name" value="TIR_2"/>
    <property type="match status" value="1"/>
</dbReference>
<sequence>AEGGGRCLVQLQDHGRGEGALEVLFDSETDVSVRQGFLEFVNKHLEAKSTLGSVTRRHAYHCANGKCGEQFEDRVVTANLASRRKDLLCPFCRKTTPLVNLLKAPTKAAKSVAAGIDTDAKAGRRRMTAALVIKAKEAEGKFDVFLSHNSKDKKAVEKIGRQLLKVGIRPWLDKWNLAPGDVISDALEAAIETIPCAALCFGPADVGNWHIMEIRAYVERWASKQARMIPLILPGVEEAPELPLFVRQTLWVDMHDWEEDGSDGFYRLVCGILGKAPGDSPRKKFGVRDVTEWQKMLS</sequence>
<reference evidence="2" key="1">
    <citation type="journal article" date="2015" name="Nature">
        <title>Complex archaea that bridge the gap between prokaryotes and eukaryotes.</title>
        <authorList>
            <person name="Spang A."/>
            <person name="Saw J.H."/>
            <person name="Jorgensen S.L."/>
            <person name="Zaremba-Niedzwiedzka K."/>
            <person name="Martijn J."/>
            <person name="Lind A.E."/>
            <person name="van Eijk R."/>
            <person name="Schleper C."/>
            <person name="Guy L."/>
            <person name="Ettema T.J."/>
        </authorList>
    </citation>
    <scope>NUCLEOTIDE SEQUENCE</scope>
</reference>
<organism evidence="2">
    <name type="scientific">marine sediment metagenome</name>
    <dbReference type="NCBI Taxonomy" id="412755"/>
    <lineage>
        <taxon>unclassified sequences</taxon>
        <taxon>metagenomes</taxon>
        <taxon>ecological metagenomes</taxon>
    </lineage>
</organism>
<dbReference type="PROSITE" id="PS50104">
    <property type="entry name" value="TIR"/>
    <property type="match status" value="1"/>
</dbReference>
<dbReference type="EMBL" id="LAZR01058768">
    <property type="protein sequence ID" value="KKK69198.1"/>
    <property type="molecule type" value="Genomic_DNA"/>
</dbReference>
<evidence type="ECO:0000313" key="2">
    <source>
        <dbReference type="EMBL" id="KKK69198.1"/>
    </source>
</evidence>
<feature type="non-terminal residue" evidence="2">
    <location>
        <position position="1"/>
    </location>
</feature>
<protein>
    <recommendedName>
        <fullName evidence="1">TIR domain-containing protein</fullName>
    </recommendedName>
</protein>
<name>A0A0F8XJW3_9ZZZZ</name>
<dbReference type="GO" id="GO:0007165">
    <property type="term" value="P:signal transduction"/>
    <property type="evidence" value="ECO:0007669"/>
    <property type="project" value="InterPro"/>
</dbReference>
<feature type="domain" description="TIR" evidence="1">
    <location>
        <begin position="140"/>
        <end position="273"/>
    </location>
</feature>
<dbReference type="Gene3D" id="3.40.50.10140">
    <property type="entry name" value="Toll/interleukin-1 receptor homology (TIR) domain"/>
    <property type="match status" value="1"/>
</dbReference>
<dbReference type="SUPFAM" id="SSF52200">
    <property type="entry name" value="Toll/Interleukin receptor TIR domain"/>
    <property type="match status" value="1"/>
</dbReference>
<comment type="caution">
    <text evidence="2">The sequence shown here is derived from an EMBL/GenBank/DDBJ whole genome shotgun (WGS) entry which is preliminary data.</text>
</comment>
<dbReference type="InterPro" id="IPR000157">
    <property type="entry name" value="TIR_dom"/>
</dbReference>